<dbReference type="InterPro" id="IPR023577">
    <property type="entry name" value="CYTH_domain"/>
</dbReference>
<dbReference type="PROSITE" id="PS51707">
    <property type="entry name" value="CYTH"/>
    <property type="match status" value="1"/>
</dbReference>
<evidence type="ECO:0000313" key="4">
    <source>
        <dbReference type="Proteomes" id="UP000664800"/>
    </source>
</evidence>
<reference evidence="3" key="1">
    <citation type="submission" date="2021-02" db="EMBL/GenBank/DDBJ databases">
        <title>Thiocyanate and organic carbon inputs drive convergent selection for specific autotrophic Afipia and Thiobacillus strains within complex microbiomes.</title>
        <authorList>
            <person name="Huddy R.J."/>
            <person name="Sachdeva R."/>
            <person name="Kadzinga F."/>
            <person name="Kantor R.S."/>
            <person name="Harrison S.T.L."/>
            <person name="Banfield J.F."/>
        </authorList>
    </citation>
    <scope>NUCLEOTIDE SEQUENCE</scope>
    <source>
        <strain evidence="3">SCN18_13_7_16_R3_B_64_19</strain>
    </source>
</reference>
<dbReference type="PANTHER" id="PTHR39569:SF1">
    <property type="entry name" value="INORGANIC TRIPHOSPHATASE"/>
    <property type="match status" value="1"/>
</dbReference>
<proteinExistence type="predicted"/>
<feature type="domain" description="CYTH" evidence="1">
    <location>
        <begin position="2"/>
        <end position="207"/>
    </location>
</feature>
<comment type="caution">
    <text evidence="3">The sequence shown here is derived from an EMBL/GenBank/DDBJ whole genome shotgun (WGS) entry which is preliminary data.</text>
</comment>
<evidence type="ECO:0000259" key="2">
    <source>
        <dbReference type="PROSITE" id="PS51708"/>
    </source>
</evidence>
<dbReference type="Gene3D" id="2.40.320.10">
    <property type="entry name" value="Hypothetical Protein Pfu-838710-001"/>
    <property type="match status" value="1"/>
</dbReference>
<dbReference type="SMART" id="SM01118">
    <property type="entry name" value="CYTH"/>
    <property type="match status" value="1"/>
</dbReference>
<dbReference type="PANTHER" id="PTHR39569">
    <property type="entry name" value="INORGANIC TRIPHOSPHATASE"/>
    <property type="match status" value="1"/>
</dbReference>
<organism evidence="3 4">
    <name type="scientific">Thiomonas arsenitoxydans (strain DSM 22701 / CIP 110005 / 3As)</name>
    <dbReference type="NCBI Taxonomy" id="426114"/>
    <lineage>
        <taxon>Bacteria</taxon>
        <taxon>Pseudomonadati</taxon>
        <taxon>Pseudomonadota</taxon>
        <taxon>Betaproteobacteria</taxon>
        <taxon>Burkholderiales</taxon>
        <taxon>Thiomonas</taxon>
    </lineage>
</organism>
<dbReference type="Proteomes" id="UP000664800">
    <property type="component" value="Unassembled WGS sequence"/>
</dbReference>
<dbReference type="InterPro" id="IPR033469">
    <property type="entry name" value="CYTH-like_dom_sf"/>
</dbReference>
<accession>A0A8I1MUM6</accession>
<dbReference type="InterPro" id="IPR039013">
    <property type="entry name" value="YgiF"/>
</dbReference>
<dbReference type="GO" id="GO:0050355">
    <property type="term" value="F:inorganic triphosphate phosphatase activity"/>
    <property type="evidence" value="ECO:0007669"/>
    <property type="project" value="InterPro"/>
</dbReference>
<dbReference type="InterPro" id="IPR007899">
    <property type="entry name" value="CHAD_dom"/>
</dbReference>
<evidence type="ECO:0000313" key="3">
    <source>
        <dbReference type="EMBL" id="MBN8744056.1"/>
    </source>
</evidence>
<sequence>MSQERELKFRLDPALHDAVRRHPVLQSMAQPPRVQALQTWYFDTPAHALREAGLALRVRHPGDGRRILTLKSSPAQGLQLARGEWEFDIDADTPDAASLQRLSETPLARLGDLDALASQLQAVLGTRVQRTLWWVDWEGSQLEVCLDHGQALGGVTPDAPSLLVSELEIEFISGHWLHAFDLAWTLAQDLPLLISPISKVQLAAIAAGAATLQLPALARELPPHEQGGQAVADVLQQATAVIAVGADLLHDKALPETVHQMRLQLRRLRVLLRLLQTTGPKSQRAACRWLRDEWRWAGQLLGAVRDVDVCIEQASAPGSTHATLRDGLAQRREARLQALLTYLRSARFGRVLLAQTRWAECWSGSQIIAAEMSTEQLARRLLRLHRDDLHLHPQRWAELLAIWDSLAATPIDAPWSALHALRLRAKQLRYALEWLAPWIGQSLGDEGKAWLKLTSALQTDLGKALDTHRLARWMISDPSTPPSQPNAFSEQAMHDAFKQARTGLQRALQAARGKSREG</sequence>
<dbReference type="Gene3D" id="1.40.20.10">
    <property type="entry name" value="CHAD domain"/>
    <property type="match status" value="1"/>
</dbReference>
<dbReference type="EMBL" id="JAFKMR010000015">
    <property type="protein sequence ID" value="MBN8744056.1"/>
    <property type="molecule type" value="Genomic_DNA"/>
</dbReference>
<dbReference type="Pfam" id="PF01928">
    <property type="entry name" value="CYTH"/>
    <property type="match status" value="1"/>
</dbReference>
<dbReference type="InterPro" id="IPR038186">
    <property type="entry name" value="CHAD_dom_sf"/>
</dbReference>
<protein>
    <submittedName>
        <fullName evidence="3">CHAD domain-containing protein</fullName>
    </submittedName>
</protein>
<name>A0A8I1MUM6_THIA3</name>
<dbReference type="RefSeq" id="WP_276729460.1">
    <property type="nucleotide sequence ID" value="NZ_JAFKMR010000015.1"/>
</dbReference>
<dbReference type="PROSITE" id="PS51708">
    <property type="entry name" value="CHAD"/>
    <property type="match status" value="1"/>
</dbReference>
<dbReference type="AlphaFoldDB" id="A0A8I1MUM6"/>
<gene>
    <name evidence="3" type="ORF">J0I24_07070</name>
</gene>
<dbReference type="GO" id="GO:0046872">
    <property type="term" value="F:metal ion binding"/>
    <property type="evidence" value="ECO:0007669"/>
    <property type="project" value="TreeGrafter"/>
</dbReference>
<feature type="domain" description="CHAD" evidence="2">
    <location>
        <begin position="224"/>
        <end position="516"/>
    </location>
</feature>
<dbReference type="Pfam" id="PF05235">
    <property type="entry name" value="CHAD"/>
    <property type="match status" value="1"/>
</dbReference>
<dbReference type="SUPFAM" id="SSF55154">
    <property type="entry name" value="CYTH-like phosphatases"/>
    <property type="match status" value="1"/>
</dbReference>
<dbReference type="SMART" id="SM00880">
    <property type="entry name" value="CHAD"/>
    <property type="match status" value="1"/>
</dbReference>
<evidence type="ECO:0000259" key="1">
    <source>
        <dbReference type="PROSITE" id="PS51707"/>
    </source>
</evidence>